<dbReference type="AlphaFoldDB" id="A0A437QW33"/>
<dbReference type="Gene3D" id="3.30.300.130">
    <property type="entry name" value="Fe-S cluster assembly (FSCA)"/>
    <property type="match status" value="1"/>
</dbReference>
<accession>A0A437QW33</accession>
<protein>
    <submittedName>
        <fullName evidence="3">Phenylacetate-CoA oxygenase subunit PaaJ</fullName>
    </submittedName>
</protein>
<reference evidence="4" key="1">
    <citation type="submission" date="2019-01" db="EMBL/GenBank/DDBJ databases">
        <title>Gri0909 isolated from a small marine red alga.</title>
        <authorList>
            <person name="Kim J."/>
            <person name="Jeong S.E."/>
            <person name="Jeon C.O."/>
        </authorList>
    </citation>
    <scope>NUCLEOTIDE SEQUENCE [LARGE SCALE GENOMIC DNA]</scope>
    <source>
        <strain evidence="4">Gri0909</strain>
    </source>
</reference>
<gene>
    <name evidence="3" type="primary">paaJ</name>
    <name evidence="3" type="ORF">EOI86_05570</name>
</gene>
<dbReference type="Proteomes" id="UP000287447">
    <property type="component" value="Unassembled WGS sequence"/>
</dbReference>
<dbReference type="PANTHER" id="PTHR42831:SF3">
    <property type="entry name" value="1,2-PHENYLACETYL-COA EPOXIDASE, SUBUNIT D-RELATED"/>
    <property type="match status" value="1"/>
</dbReference>
<proteinExistence type="predicted"/>
<feature type="domain" description="PaaD zinc beta ribbon" evidence="2">
    <location>
        <begin position="125"/>
        <end position="171"/>
    </location>
</feature>
<dbReference type="InterPro" id="IPR002744">
    <property type="entry name" value="MIP18-like"/>
</dbReference>
<dbReference type="OrthoDB" id="3684942at2"/>
<sequence length="173" mass="18832">MNTHPITDPALGDRAAWAVLRDVTDPEIPVLTLEDLGVIRAVDVDLEHHSVHVTITPTYSGCPAMQTMEIDIRDRLMRAGFTTVDVETVLSPAWTTDWLTETGREKLRAYGIAPPAKGEGGGKAVLMGHDPVVACPQCGSEDTKPISEFGSTACKALYRCNACLEPFDYFKCI</sequence>
<dbReference type="InterPro" id="IPR034904">
    <property type="entry name" value="FSCA_dom_sf"/>
</dbReference>
<dbReference type="InterPro" id="IPR011883">
    <property type="entry name" value="PaaD-like"/>
</dbReference>
<dbReference type="SUPFAM" id="SSF117916">
    <property type="entry name" value="Fe-S cluster assembly (FSCA) domain-like"/>
    <property type="match status" value="1"/>
</dbReference>
<comment type="caution">
    <text evidence="3">The sequence shown here is derived from an EMBL/GenBank/DDBJ whole genome shotgun (WGS) entry which is preliminary data.</text>
</comment>
<name>A0A437QW33_9PROT</name>
<dbReference type="InterPro" id="IPR052339">
    <property type="entry name" value="Fe-S_Maturation_MIP18"/>
</dbReference>
<evidence type="ECO:0000259" key="2">
    <source>
        <dbReference type="Pfam" id="PF23451"/>
    </source>
</evidence>
<organism evidence="3 4">
    <name type="scientific">Hwanghaeella grinnelliae</name>
    <dbReference type="NCBI Taxonomy" id="2500179"/>
    <lineage>
        <taxon>Bacteria</taxon>
        <taxon>Pseudomonadati</taxon>
        <taxon>Pseudomonadota</taxon>
        <taxon>Alphaproteobacteria</taxon>
        <taxon>Rhodospirillales</taxon>
        <taxon>Rhodospirillaceae</taxon>
        <taxon>Hwanghaeella</taxon>
    </lineage>
</organism>
<dbReference type="NCBIfam" id="TIGR02159">
    <property type="entry name" value="PA_CoA_Oxy4"/>
    <property type="match status" value="1"/>
</dbReference>
<dbReference type="Pfam" id="PF01883">
    <property type="entry name" value="FeS_assembly_P"/>
    <property type="match status" value="1"/>
</dbReference>
<evidence type="ECO:0000259" key="1">
    <source>
        <dbReference type="Pfam" id="PF01883"/>
    </source>
</evidence>
<dbReference type="RefSeq" id="WP_127764112.1">
    <property type="nucleotide sequence ID" value="NZ_SADE01000001.1"/>
</dbReference>
<dbReference type="InterPro" id="IPR056572">
    <property type="entry name" value="Zn_ribbon_PaaD"/>
</dbReference>
<keyword evidence="4" id="KW-1185">Reference proteome</keyword>
<dbReference type="PANTHER" id="PTHR42831">
    <property type="entry name" value="FE-S PROTEIN MATURATION AUXILIARY FACTOR YITW"/>
    <property type="match status" value="1"/>
</dbReference>
<dbReference type="Pfam" id="PF23451">
    <property type="entry name" value="Zn_ribbon_PaaD"/>
    <property type="match status" value="1"/>
</dbReference>
<evidence type="ECO:0000313" key="4">
    <source>
        <dbReference type="Proteomes" id="UP000287447"/>
    </source>
</evidence>
<evidence type="ECO:0000313" key="3">
    <source>
        <dbReference type="EMBL" id="RVU38740.1"/>
    </source>
</evidence>
<dbReference type="EMBL" id="SADE01000001">
    <property type="protein sequence ID" value="RVU38740.1"/>
    <property type="molecule type" value="Genomic_DNA"/>
</dbReference>
<feature type="domain" description="MIP18 family-like" evidence="1">
    <location>
        <begin position="15"/>
        <end position="76"/>
    </location>
</feature>